<evidence type="ECO:0000313" key="2">
    <source>
        <dbReference type="EMBL" id="MXO61258.1"/>
    </source>
</evidence>
<keyword evidence="3" id="KW-1185">Reference proteome</keyword>
<dbReference type="Proteomes" id="UP000433652">
    <property type="component" value="Unassembled WGS sequence"/>
</dbReference>
<organism evidence="2 3">
    <name type="scientific">Croceibacterium salegens</name>
    <dbReference type="NCBI Taxonomy" id="1737568"/>
    <lineage>
        <taxon>Bacteria</taxon>
        <taxon>Pseudomonadati</taxon>
        <taxon>Pseudomonadota</taxon>
        <taxon>Alphaproteobacteria</taxon>
        <taxon>Sphingomonadales</taxon>
        <taxon>Erythrobacteraceae</taxon>
        <taxon>Croceibacterium</taxon>
    </lineage>
</organism>
<evidence type="ECO:0000256" key="1">
    <source>
        <dbReference type="SAM" id="MobiDB-lite"/>
    </source>
</evidence>
<evidence type="ECO:0000313" key="3">
    <source>
        <dbReference type="Proteomes" id="UP000433652"/>
    </source>
</evidence>
<feature type="region of interest" description="Disordered" evidence="1">
    <location>
        <begin position="1"/>
        <end position="26"/>
    </location>
</feature>
<feature type="compositionally biased region" description="Polar residues" evidence="1">
    <location>
        <begin position="1"/>
        <end position="12"/>
    </location>
</feature>
<dbReference type="RefSeq" id="WP_159798153.1">
    <property type="nucleotide sequence ID" value="NZ_WTYM01000059.1"/>
</dbReference>
<proteinExistence type="predicted"/>
<reference evidence="2 3" key="1">
    <citation type="submission" date="2019-12" db="EMBL/GenBank/DDBJ databases">
        <title>Genomic-based taxomic classification of the family Erythrobacteraceae.</title>
        <authorList>
            <person name="Xu L."/>
        </authorList>
    </citation>
    <scope>NUCLEOTIDE SEQUENCE [LARGE SCALE GENOMIC DNA]</scope>
    <source>
        <strain evidence="2 3">MCCC 1K01500</strain>
    </source>
</reference>
<comment type="caution">
    <text evidence="2">The sequence shown here is derived from an EMBL/GenBank/DDBJ whole genome shotgun (WGS) entry which is preliminary data.</text>
</comment>
<gene>
    <name evidence="2" type="ORF">GRI89_17070</name>
</gene>
<dbReference type="AlphaFoldDB" id="A0A6I4T1B7"/>
<protein>
    <submittedName>
        <fullName evidence="2">Uncharacterized protein</fullName>
    </submittedName>
</protein>
<dbReference type="EMBL" id="WTYM01000059">
    <property type="protein sequence ID" value="MXO61258.1"/>
    <property type="molecule type" value="Genomic_DNA"/>
</dbReference>
<accession>A0A6I4T1B7</accession>
<name>A0A6I4T1B7_9SPHN</name>
<sequence length="90" mass="9484">MKGRLASTNSDNRAARPPTGRSTLRRQVNICVGSPDWSDPAHRELSGSVAGGEALNGQAKAQTGACRKMVFSFVEEKGGEIPDTRVIASA</sequence>